<protein>
    <recommendedName>
        <fullName evidence="3">Aminoglycoside phosphotransferase domain-containing protein</fullName>
    </recommendedName>
</protein>
<dbReference type="InterPro" id="IPR051035">
    <property type="entry name" value="Mito_inheritance_9"/>
</dbReference>
<dbReference type="Proteomes" id="UP000224634">
    <property type="component" value="Unassembled WGS sequence"/>
</dbReference>
<dbReference type="GO" id="GO:0005739">
    <property type="term" value="C:mitochondrion"/>
    <property type="evidence" value="ECO:0007669"/>
    <property type="project" value="TreeGrafter"/>
</dbReference>
<dbReference type="OrthoDB" id="10003767at2759"/>
<accession>A0A2B7XNI3</accession>
<dbReference type="PANTHER" id="PTHR36091">
    <property type="entry name" value="ALTERED INHERITANCE OF MITOCHONDRIA PROTEIN 9, MITOCHONDRIAL"/>
    <property type="match status" value="1"/>
</dbReference>
<organism evidence="1 2">
    <name type="scientific">Polytolypa hystricis (strain UAMH7299)</name>
    <dbReference type="NCBI Taxonomy" id="1447883"/>
    <lineage>
        <taxon>Eukaryota</taxon>
        <taxon>Fungi</taxon>
        <taxon>Dikarya</taxon>
        <taxon>Ascomycota</taxon>
        <taxon>Pezizomycotina</taxon>
        <taxon>Eurotiomycetes</taxon>
        <taxon>Eurotiomycetidae</taxon>
        <taxon>Onygenales</taxon>
        <taxon>Onygenales incertae sedis</taxon>
        <taxon>Polytolypa</taxon>
    </lineage>
</organism>
<proteinExistence type="predicted"/>
<gene>
    <name evidence="1" type="ORF">AJ80_07523</name>
</gene>
<dbReference type="EMBL" id="PDNA01000146">
    <property type="protein sequence ID" value="PGH10480.1"/>
    <property type="molecule type" value="Genomic_DNA"/>
</dbReference>
<reference evidence="1 2" key="1">
    <citation type="submission" date="2017-10" db="EMBL/GenBank/DDBJ databases">
        <title>Comparative genomics in systemic dimorphic fungi from Ajellomycetaceae.</title>
        <authorList>
            <person name="Munoz J.F."/>
            <person name="Mcewen J.G."/>
            <person name="Clay O.K."/>
            <person name="Cuomo C.A."/>
        </authorList>
    </citation>
    <scope>NUCLEOTIDE SEQUENCE [LARGE SCALE GENOMIC DNA]</scope>
    <source>
        <strain evidence="1 2">UAMH7299</strain>
    </source>
</reference>
<comment type="caution">
    <text evidence="1">The sequence shown here is derived from an EMBL/GenBank/DDBJ whole genome shotgun (WGS) entry which is preliminary data.</text>
</comment>
<keyword evidence="2" id="KW-1185">Reference proteome</keyword>
<dbReference type="STRING" id="1447883.A0A2B7XNI3"/>
<evidence type="ECO:0008006" key="3">
    <source>
        <dbReference type="Google" id="ProtNLM"/>
    </source>
</evidence>
<dbReference type="SUPFAM" id="SSF56112">
    <property type="entry name" value="Protein kinase-like (PK-like)"/>
    <property type="match status" value="1"/>
</dbReference>
<evidence type="ECO:0000313" key="1">
    <source>
        <dbReference type="EMBL" id="PGH10480.1"/>
    </source>
</evidence>
<dbReference type="PANTHER" id="PTHR36091:SF2">
    <property type="entry name" value="AMINOGLYCOSIDE PHOSPHOTRANSFERASE DOMAIN-CONTAINING PROTEIN"/>
    <property type="match status" value="1"/>
</dbReference>
<evidence type="ECO:0000313" key="2">
    <source>
        <dbReference type="Proteomes" id="UP000224634"/>
    </source>
</evidence>
<dbReference type="Gene3D" id="3.90.1200.10">
    <property type="match status" value="1"/>
</dbReference>
<dbReference type="AlphaFoldDB" id="A0A2B7XNI3"/>
<dbReference type="InterPro" id="IPR011009">
    <property type="entry name" value="Kinase-like_dom_sf"/>
</dbReference>
<sequence length="387" mass="44299">MEKLGDTPRGDIWYSMTPKEQHKVMKQIVEWEARLMSLNFPAYGSIYYHQDLPSEKKVPLPDQHDAAFCIGLMIYYNWWHGNRCTLDIDRGPWLSSVDIFRAGIYHFADVSPDSHVKDLSNYLMLVPCLGFKAGTLLHRPVMRHPDFQPNNILVSDTKEIVGLIDWQHCTILPLGLAAGIPKHFQNYGDPDSENLREPQLDLPSNYDSLPHSKQVLARETMRKRLVHFLYASLTERLNEEHYDAIFDRITILRQRLFKGAGTPWEGDSITLRAEMIRAIQSWPEFALADSVVSERGACSTPPIGYSEKVVRDTLALDAQQKEADVAMDQMRHILGVDVLGWVPNDEYEAARETAREMKAKMLEAAETPHEVTGVKDQFPFDDFDENT</sequence>
<name>A0A2B7XNI3_POLH7</name>